<evidence type="ECO:0000313" key="2">
    <source>
        <dbReference type="Proteomes" id="UP000230538"/>
    </source>
</evidence>
<dbReference type="AlphaFoldDB" id="A0A2M7WYM8"/>
<dbReference type="Pfam" id="PF07963">
    <property type="entry name" value="N_methyl"/>
    <property type="match status" value="1"/>
</dbReference>
<dbReference type="NCBIfam" id="TIGR02532">
    <property type="entry name" value="IV_pilin_GFxxxE"/>
    <property type="match status" value="1"/>
</dbReference>
<evidence type="ECO:0000313" key="1">
    <source>
        <dbReference type="EMBL" id="PJA38337.1"/>
    </source>
</evidence>
<protein>
    <submittedName>
        <fullName evidence="1">Uncharacterized protein</fullName>
    </submittedName>
</protein>
<sequence>MRLMKKQLNAEGFTIIEILVVVVIIGI</sequence>
<dbReference type="Proteomes" id="UP000230538">
    <property type="component" value="Unassembled WGS sequence"/>
</dbReference>
<feature type="non-terminal residue" evidence="1">
    <location>
        <position position="27"/>
    </location>
</feature>
<name>A0A2M7WYM8_UNCKA</name>
<proteinExistence type="predicted"/>
<dbReference type="InterPro" id="IPR012902">
    <property type="entry name" value="N_methyl_site"/>
</dbReference>
<comment type="caution">
    <text evidence="1">The sequence shown here is derived from an EMBL/GenBank/DDBJ whole genome shotgun (WGS) entry which is preliminary data.</text>
</comment>
<organism evidence="1 2">
    <name type="scientific">candidate division WWE3 bacterium CG_4_9_14_3_um_filter_43_9</name>
    <dbReference type="NCBI Taxonomy" id="1975082"/>
    <lineage>
        <taxon>Bacteria</taxon>
        <taxon>Katanobacteria</taxon>
    </lineage>
</organism>
<reference evidence="2" key="1">
    <citation type="submission" date="2017-09" db="EMBL/GenBank/DDBJ databases">
        <title>Depth-based differentiation of microbial function through sediment-hosted aquifers and enrichment of novel symbionts in the deep terrestrial subsurface.</title>
        <authorList>
            <person name="Probst A.J."/>
            <person name="Ladd B."/>
            <person name="Jarett J.K."/>
            <person name="Geller-Mcgrath D.E."/>
            <person name="Sieber C.M.K."/>
            <person name="Emerson J.B."/>
            <person name="Anantharaman K."/>
            <person name="Thomas B.C."/>
            <person name="Malmstrom R."/>
            <person name="Stieglmeier M."/>
            <person name="Klingl A."/>
            <person name="Woyke T."/>
            <person name="Ryan C.M."/>
            <person name="Banfield J.F."/>
        </authorList>
    </citation>
    <scope>NUCLEOTIDE SEQUENCE [LARGE SCALE GENOMIC DNA]</scope>
</reference>
<dbReference type="EMBL" id="PFXB01000021">
    <property type="protein sequence ID" value="PJA38337.1"/>
    <property type="molecule type" value="Genomic_DNA"/>
</dbReference>
<gene>
    <name evidence="1" type="ORF">CO181_00620</name>
</gene>
<accession>A0A2M7WYM8</accession>